<evidence type="ECO:0000313" key="11">
    <source>
        <dbReference type="EMBL" id="RMZ52050.1"/>
    </source>
</evidence>
<reference evidence="12" key="1">
    <citation type="journal article" date="2018" name="Algal Res.">
        <title>Characterization of plant carbon substrate utilization by Auxenochlorella protothecoides.</title>
        <authorList>
            <person name="Vogler B.W."/>
            <person name="Starkenburg S.R."/>
            <person name="Sudasinghe N."/>
            <person name="Schambach J.Y."/>
            <person name="Rollin J.A."/>
            <person name="Pattathil S."/>
            <person name="Barry A.N."/>
        </authorList>
    </citation>
    <scope>NUCLEOTIDE SEQUENCE [LARGE SCALE GENOMIC DNA]</scope>
    <source>
        <strain evidence="12">UTEX 25</strain>
    </source>
</reference>
<dbReference type="Gene3D" id="1.25.40.20">
    <property type="entry name" value="Ankyrin repeat-containing domain"/>
    <property type="match status" value="1"/>
</dbReference>
<keyword evidence="4" id="KW-0677">Repeat</keyword>
<dbReference type="InterPro" id="IPR036770">
    <property type="entry name" value="Ankyrin_rpt-contain_sf"/>
</dbReference>
<dbReference type="PANTHER" id="PTHR15263">
    <property type="entry name" value="I-KAPPA-B-LIKE PROTEIN IKBL"/>
    <property type="match status" value="1"/>
</dbReference>
<dbReference type="InterPro" id="IPR002110">
    <property type="entry name" value="Ankyrin_rpt"/>
</dbReference>
<dbReference type="AlphaFoldDB" id="A0A3M7KQE7"/>
<organism evidence="11 12">
    <name type="scientific">Auxenochlorella protothecoides</name>
    <name type="common">Green microalga</name>
    <name type="synonym">Chlorella protothecoides</name>
    <dbReference type="NCBI Taxonomy" id="3075"/>
    <lineage>
        <taxon>Eukaryota</taxon>
        <taxon>Viridiplantae</taxon>
        <taxon>Chlorophyta</taxon>
        <taxon>core chlorophytes</taxon>
        <taxon>Trebouxiophyceae</taxon>
        <taxon>Chlorellales</taxon>
        <taxon>Chlorellaceae</taxon>
        <taxon>Auxenochlorella</taxon>
    </lineage>
</organism>
<dbReference type="Pfam" id="PF00023">
    <property type="entry name" value="Ank"/>
    <property type="match status" value="1"/>
</dbReference>
<evidence type="ECO:0000256" key="9">
    <source>
        <dbReference type="PROSITE-ProRule" id="PRU00023"/>
    </source>
</evidence>
<evidence type="ECO:0000256" key="5">
    <source>
        <dbReference type="ARBA" id="ARBA00023043"/>
    </source>
</evidence>
<evidence type="ECO:0000256" key="6">
    <source>
        <dbReference type="ARBA" id="ARBA00023242"/>
    </source>
</evidence>
<dbReference type="GO" id="GO:0043124">
    <property type="term" value="P:negative regulation of canonical NF-kappaB signal transduction"/>
    <property type="evidence" value="ECO:0007669"/>
    <property type="project" value="InterPro"/>
</dbReference>
<evidence type="ECO:0000313" key="12">
    <source>
        <dbReference type="Proteomes" id="UP000279271"/>
    </source>
</evidence>
<evidence type="ECO:0000256" key="10">
    <source>
        <dbReference type="SAM" id="MobiDB-lite"/>
    </source>
</evidence>
<sequence length="294" mass="31180">MARDARGNTPVHLAARGGHLEAVAALLAADPPPDIFTANLAGVTITDAINAAMAAQDRATDASPERSGGKADDGASRGWEGGDAWSDRLAAELSGDEDDPFGGPWGVPATPVESVDEFAQRIWREMQERQRARAAATSAEFVSARERQRARQAEAAAAAARQSSRILEDEQARDAAWREAVAQGDAGARRASYEARWQRFVAAPPASIGLRDVPWILSGPQDLDAAQLRRVVLYGATDAGAQRRCIRAELVRWHPDKFQSRFGQRLAAAEAVGVLAGVVALSQSLNALAAGVAT</sequence>
<protein>
    <recommendedName>
        <fullName evidence="2">NF-kappa-B inhibitor-like protein 1</fullName>
    </recommendedName>
    <alternativeName>
        <fullName evidence="7">Inhibitor of kappa B-like protein</fullName>
    </alternativeName>
    <alternativeName>
        <fullName evidence="8">Nuclear factor of kappa light polypeptide gene enhancer in B-cells inhibitor-like 1</fullName>
    </alternativeName>
</protein>
<evidence type="ECO:0000256" key="8">
    <source>
        <dbReference type="ARBA" id="ARBA00030802"/>
    </source>
</evidence>
<dbReference type="Proteomes" id="UP000279271">
    <property type="component" value="Unassembled WGS sequence"/>
</dbReference>
<dbReference type="SMART" id="SM00248">
    <property type="entry name" value="ANK"/>
    <property type="match status" value="1"/>
</dbReference>
<accession>A0A3M7KQE7</accession>
<dbReference type="PROSITE" id="PS50297">
    <property type="entry name" value="ANK_REP_REGION"/>
    <property type="match status" value="1"/>
</dbReference>
<dbReference type="GO" id="GO:0005634">
    <property type="term" value="C:nucleus"/>
    <property type="evidence" value="ECO:0007669"/>
    <property type="project" value="UniProtKB-SubCell"/>
</dbReference>
<comment type="caution">
    <text evidence="11">The sequence shown here is derived from an EMBL/GenBank/DDBJ whole genome shotgun (WGS) entry which is preliminary data.</text>
</comment>
<keyword evidence="6" id="KW-0539">Nucleus</keyword>
<name>A0A3M7KQE7_AUXPR</name>
<dbReference type="PROSITE" id="PS50088">
    <property type="entry name" value="ANK_REPEAT"/>
    <property type="match status" value="1"/>
</dbReference>
<gene>
    <name evidence="11" type="ORF">APUTEX25_001244</name>
</gene>
<dbReference type="EMBL" id="QOKY01000215">
    <property type="protein sequence ID" value="RMZ52050.1"/>
    <property type="molecule type" value="Genomic_DNA"/>
</dbReference>
<dbReference type="InterPro" id="IPR038753">
    <property type="entry name" value="NFKBIL1"/>
</dbReference>
<evidence type="ECO:0000256" key="3">
    <source>
        <dbReference type="ARBA" id="ARBA00022553"/>
    </source>
</evidence>
<evidence type="ECO:0000256" key="4">
    <source>
        <dbReference type="ARBA" id="ARBA00022737"/>
    </source>
</evidence>
<dbReference type="SUPFAM" id="SSF48403">
    <property type="entry name" value="Ankyrin repeat"/>
    <property type="match status" value="1"/>
</dbReference>
<evidence type="ECO:0000256" key="2">
    <source>
        <dbReference type="ARBA" id="ARBA00014259"/>
    </source>
</evidence>
<keyword evidence="5 9" id="KW-0040">ANK repeat</keyword>
<keyword evidence="3" id="KW-0597">Phosphoprotein</keyword>
<evidence type="ECO:0000256" key="7">
    <source>
        <dbReference type="ARBA" id="ARBA00030621"/>
    </source>
</evidence>
<feature type="repeat" description="ANK" evidence="9">
    <location>
        <begin position="6"/>
        <end position="38"/>
    </location>
</feature>
<feature type="region of interest" description="Disordered" evidence="10">
    <location>
        <begin position="56"/>
        <end position="82"/>
    </location>
</feature>
<proteinExistence type="predicted"/>
<feature type="compositionally biased region" description="Basic and acidic residues" evidence="10">
    <location>
        <begin position="58"/>
        <end position="75"/>
    </location>
</feature>
<comment type="subcellular location">
    <subcellularLocation>
        <location evidence="1">Nucleus</location>
    </subcellularLocation>
</comment>
<evidence type="ECO:0000256" key="1">
    <source>
        <dbReference type="ARBA" id="ARBA00004123"/>
    </source>
</evidence>
<dbReference type="PANTHER" id="PTHR15263:SF1">
    <property type="entry name" value="NF-KAPPA-B INHIBITOR-LIKE PROTEIN 1"/>
    <property type="match status" value="1"/>
</dbReference>